<dbReference type="Proteomes" id="UP000216312">
    <property type="component" value="Unassembled WGS sequence"/>
</dbReference>
<evidence type="ECO:0000313" key="2">
    <source>
        <dbReference type="Proteomes" id="UP000216312"/>
    </source>
</evidence>
<comment type="caution">
    <text evidence="1">The sequence shown here is derived from an EMBL/GenBank/DDBJ whole genome shotgun (WGS) entry which is preliminary data.</text>
</comment>
<evidence type="ECO:0000313" key="1">
    <source>
        <dbReference type="EMBL" id="OYV03040.1"/>
    </source>
</evidence>
<organism evidence="1 2">
    <name type="scientific">candidate division WOR-3 bacterium 4484_18</name>
    <dbReference type="NCBI Taxonomy" id="2020626"/>
    <lineage>
        <taxon>Bacteria</taxon>
        <taxon>Bacteria division WOR-3</taxon>
    </lineage>
</organism>
<dbReference type="AlphaFoldDB" id="A0A257LUD4"/>
<proteinExistence type="predicted"/>
<dbReference type="SUPFAM" id="SSF69917">
    <property type="entry name" value="OMPT-like"/>
    <property type="match status" value="2"/>
</dbReference>
<dbReference type="InterPro" id="IPR020080">
    <property type="entry name" value="OM_adhesin/peptidase_omptin"/>
</dbReference>
<dbReference type="GO" id="GO:0004190">
    <property type="term" value="F:aspartic-type endopeptidase activity"/>
    <property type="evidence" value="ECO:0007669"/>
    <property type="project" value="InterPro"/>
</dbReference>
<protein>
    <submittedName>
        <fullName evidence="1">Uncharacterized protein</fullName>
    </submittedName>
</protein>
<reference evidence="2" key="1">
    <citation type="submission" date="2017-07" db="EMBL/GenBank/DDBJ databases">
        <title>Novel pathways for hydrocarbon cycling and metabolic interdependencies in hydrothermal sediment communities.</title>
        <authorList>
            <person name="Dombrowski N."/>
            <person name="Seitz K."/>
            <person name="Teske A."/>
            <person name="Baker B."/>
        </authorList>
    </citation>
    <scope>NUCLEOTIDE SEQUENCE [LARGE SCALE GENOMIC DNA]</scope>
</reference>
<sequence length="251" mass="28423">MFNKISVVILAMLFIGVMGQKLIAIDIEHEESRRESISEAVKFAFGDLAYMDIRISGAQMKGQTRFYFEAYNPPEYGGHIESELLWPLDNLWTGAEVTIGVKATPHLDMARLKFVWLTKLDRAAGKMEDSDWIEKDVEYINTIYDLADDGSLNGSATPPFTPWYHSGKDIYSTSDTRLDYGSFLDINYTHNVVAGDIMGLGVVGGWRRFALKSSSWNVDQVGYGPYGPGYMDLSYKDTLNWKWMVGHGWRV</sequence>
<dbReference type="EMBL" id="NMUJ01000027">
    <property type="protein sequence ID" value="OYV03040.1"/>
    <property type="molecule type" value="Genomic_DNA"/>
</dbReference>
<accession>A0A257LUD4</accession>
<gene>
    <name evidence="1" type="ORF">CGW93_02820</name>
</gene>
<dbReference type="InterPro" id="IPR053724">
    <property type="entry name" value="OMP_A26_sf"/>
</dbReference>
<dbReference type="Gene3D" id="2.40.128.90">
    <property type="entry name" value="OMPT-like"/>
    <property type="match status" value="1"/>
</dbReference>
<name>A0A257LUD4_UNCW3</name>